<proteinExistence type="predicted"/>
<evidence type="ECO:0000313" key="3">
    <source>
        <dbReference type="Proteomes" id="UP000618986"/>
    </source>
</evidence>
<reference evidence="2 3" key="1">
    <citation type="submission" date="2020-08" db="EMBL/GenBank/DDBJ databases">
        <title>Sequencing the genomes of 1000 actinobacteria strains.</title>
        <authorList>
            <person name="Klenk H.-P."/>
        </authorList>
    </citation>
    <scope>NUCLEOTIDE SEQUENCE [LARGE SCALE GENOMIC DNA]</scope>
    <source>
        <strain evidence="2 3">DSM 43036</strain>
    </source>
</reference>
<evidence type="ECO:0000256" key="1">
    <source>
        <dbReference type="SAM" id="Coils"/>
    </source>
</evidence>
<keyword evidence="1" id="KW-0175">Coiled coil</keyword>
<organism evidence="2 3">
    <name type="scientific">Micromonospora echinospora</name>
    <name type="common">Micromonospora purpurea</name>
    <dbReference type="NCBI Taxonomy" id="1877"/>
    <lineage>
        <taxon>Bacteria</taxon>
        <taxon>Bacillati</taxon>
        <taxon>Actinomycetota</taxon>
        <taxon>Actinomycetes</taxon>
        <taxon>Micromonosporales</taxon>
        <taxon>Micromonosporaceae</taxon>
        <taxon>Micromonospora</taxon>
    </lineage>
</organism>
<name>A0ABR6MAJ3_MICEC</name>
<dbReference type="EMBL" id="JACHJC010000001">
    <property type="protein sequence ID" value="MBB5112099.1"/>
    <property type="molecule type" value="Genomic_DNA"/>
</dbReference>
<sequence>MVAANIMGARWPAFPAAHIKEFSMAKALYGHVSAAPDRRLLDEVTRLRARVQALEFEITRLRADNDRLAAAAAEADDLLRLAEPALT</sequence>
<comment type="caution">
    <text evidence="2">The sequence shown here is derived from an EMBL/GenBank/DDBJ whole genome shotgun (WGS) entry which is preliminary data.</text>
</comment>
<dbReference type="Proteomes" id="UP000618986">
    <property type="component" value="Unassembled WGS sequence"/>
</dbReference>
<protein>
    <submittedName>
        <fullName evidence="2">Uncharacterized small protein (DUF1192 family)</fullName>
    </submittedName>
</protein>
<keyword evidence="3" id="KW-1185">Reference proteome</keyword>
<gene>
    <name evidence="2" type="ORF">FHU28_001938</name>
</gene>
<feature type="coiled-coil region" evidence="1">
    <location>
        <begin position="44"/>
        <end position="71"/>
    </location>
</feature>
<accession>A0ABR6MAJ3</accession>
<evidence type="ECO:0000313" key="2">
    <source>
        <dbReference type="EMBL" id="MBB5112099.1"/>
    </source>
</evidence>